<reference evidence="2 3" key="1">
    <citation type="journal article" date="2013" name="Genome Announc.">
        <title>Draft genome sequence of Serratia sp. strain ATCC 39006, a model bacterium for analysis of the biosynthesis and regulation of prodigiosin, a carbapenem, and gas vesicles.</title>
        <authorList>
            <person name="Fineran P.C."/>
            <person name="Iglesias Cans M.C."/>
            <person name="Ramsay J.P."/>
            <person name="Wilf N.M."/>
            <person name="Cossyleon D."/>
            <person name="McNeil M.B."/>
            <person name="Williamson N.R."/>
            <person name="Monson R.E."/>
            <person name="Becher S.A."/>
            <person name="Stanton J.A."/>
            <person name="Brugger K."/>
            <person name="Brown S.D."/>
            <person name="Salmond G.P."/>
        </authorList>
    </citation>
    <scope>NUCLEOTIDE SEQUENCE [LARGE SCALE GENOMIC DNA]</scope>
    <source>
        <strain evidence="2">ATCC 39006</strain>
        <strain evidence="3">ATCC 39006 / SC 11482</strain>
    </source>
</reference>
<organism evidence="2 3">
    <name type="scientific">Serratia sp. (strain ATCC 39006)</name>
    <name type="common">Prodigiosinella confusarubida</name>
    <dbReference type="NCBI Taxonomy" id="104623"/>
    <lineage>
        <taxon>Bacteria</taxon>
        <taxon>Pseudomonadati</taxon>
        <taxon>Pseudomonadota</taxon>
        <taxon>Gammaproteobacteria</taxon>
        <taxon>Enterobacterales</taxon>
        <taxon>Pectobacteriaceae</taxon>
        <taxon>Prodigiosinella</taxon>
    </lineage>
</organism>
<dbReference type="KEGG" id="serq:CWC46_13520"/>
<dbReference type="RefSeq" id="WP_021016036.1">
    <property type="nucleotide sequence ID" value="NZ_CP025084.1"/>
</dbReference>
<dbReference type="AlphaFoldDB" id="A0A2I5T837"/>
<dbReference type="KEGG" id="sera:Ser39006_013525"/>
<dbReference type="OrthoDB" id="6637567at2"/>
<reference evidence="2" key="2">
    <citation type="submission" date="2013-09" db="EMBL/GenBank/DDBJ databases">
        <authorList>
            <person name="Wang G."/>
            <person name="Yang Y."/>
            <person name="Su Y."/>
        </authorList>
    </citation>
    <scope>NUCLEOTIDE SEQUENCE</scope>
    <source>
        <strain evidence="2">ATCC 39006</strain>
    </source>
</reference>
<evidence type="ECO:0000313" key="4">
    <source>
        <dbReference type="Proteomes" id="UP000233778"/>
    </source>
</evidence>
<proteinExistence type="predicted"/>
<reference evidence="1 4" key="3">
    <citation type="submission" date="2017-11" db="EMBL/GenBank/DDBJ databases">
        <title>Complete genome sequence of Serratia sp. ATCC 39006 LacA.</title>
        <authorList>
            <person name="Hampton H.G."/>
            <person name="Jackson S.A."/>
            <person name="Jauregui R."/>
            <person name="Poulter G.T.M."/>
            <person name="Salmond G.P.C."/>
            <person name="Fineran P.C."/>
        </authorList>
    </citation>
    <scope>NUCLEOTIDE SEQUENCE [LARGE SCALE GENOMIC DNA]</scope>
    <source>
        <strain evidence="1 4">ATCC 39006</strain>
    </source>
</reference>
<gene>
    <name evidence="1" type="ORF">CWC46_13520</name>
    <name evidence="2" type="ORF">Ser39006_013525</name>
</gene>
<accession>A0A2I5T837</accession>
<keyword evidence="3" id="KW-1185">Reference proteome</keyword>
<dbReference type="EMBL" id="CP025084">
    <property type="protein sequence ID" value="AUH05052.1"/>
    <property type="molecule type" value="Genomic_DNA"/>
</dbReference>
<protein>
    <submittedName>
        <fullName evidence="2">Uncharacterized protein</fullName>
    </submittedName>
</protein>
<reference evidence="2" key="4">
    <citation type="submission" date="2017-11" db="EMBL/GenBank/DDBJ databases">
        <title>Complete genome sequence of Serratia sp. ATCC 39006.</title>
        <authorList>
            <person name="Hampton H.G."/>
            <person name="Jackson S.A."/>
            <person name="Jauregui R."/>
            <person name="Poulter G.T.M."/>
            <person name="Salmond G.P.C."/>
            <person name="Fineran P.C."/>
        </authorList>
    </citation>
    <scope>NUCLEOTIDE SEQUENCE</scope>
    <source>
        <strain evidence="2">ATCC 39006</strain>
    </source>
</reference>
<sequence>MARTVEKVEYDLERARRERDGWKSSHGGKSNYQMASVMVSALEKELSEAISNQANGTHKTSDSV</sequence>
<evidence type="ECO:0000313" key="2">
    <source>
        <dbReference type="EMBL" id="AUH05052.1"/>
    </source>
</evidence>
<dbReference type="EMBL" id="CP025085">
    <property type="protein sequence ID" value="AUH00731.1"/>
    <property type="molecule type" value="Genomic_DNA"/>
</dbReference>
<dbReference type="Proteomes" id="UP000233778">
    <property type="component" value="Chromosome"/>
</dbReference>
<evidence type="ECO:0000313" key="3">
    <source>
        <dbReference type="Proteomes" id="UP000017700"/>
    </source>
</evidence>
<name>A0A2I5T837_SERS3</name>
<dbReference type="Proteomes" id="UP000017700">
    <property type="component" value="Chromosome"/>
</dbReference>
<evidence type="ECO:0000313" key="1">
    <source>
        <dbReference type="EMBL" id="AUH00731.1"/>
    </source>
</evidence>